<evidence type="ECO:0000313" key="3">
    <source>
        <dbReference type="Proteomes" id="UP000199017"/>
    </source>
</evidence>
<dbReference type="EMBL" id="FNDU01000002">
    <property type="protein sequence ID" value="SDH74127.1"/>
    <property type="molecule type" value="Genomic_DNA"/>
</dbReference>
<dbReference type="STRING" id="930129.SAMN05216352_102408"/>
<dbReference type="AlphaFoldDB" id="A0A1G8EWD5"/>
<keyword evidence="1" id="KW-0812">Transmembrane</keyword>
<dbReference type="Pfam" id="PF14007">
    <property type="entry name" value="YtpI"/>
    <property type="match status" value="1"/>
</dbReference>
<keyword evidence="3" id="KW-1185">Reference proteome</keyword>
<dbReference type="RefSeq" id="WP_091581764.1">
    <property type="nucleotide sequence ID" value="NZ_FNDU01000002.1"/>
</dbReference>
<feature type="transmembrane region" description="Helical" evidence="1">
    <location>
        <begin position="6"/>
        <end position="21"/>
    </location>
</feature>
<dbReference type="OrthoDB" id="2453019at2"/>
<accession>A0A1G8EWD5</accession>
<sequence>MTQIFIIILVVGLAMYAFYKIKSIRSQAPAEKRWIQTKANISLGAFMAGFGANLLYTSRGTVDTIIGSIFLVLGAANIILGYRAYKLYLPYAIKEAEEQRINA</sequence>
<keyword evidence="1" id="KW-0472">Membrane</keyword>
<name>A0A1G8EWD5_9BACI</name>
<gene>
    <name evidence="2" type="ORF">SAMN05216352_102408</name>
</gene>
<reference evidence="2 3" key="1">
    <citation type="submission" date="2016-10" db="EMBL/GenBank/DDBJ databases">
        <authorList>
            <person name="de Groot N.N."/>
        </authorList>
    </citation>
    <scope>NUCLEOTIDE SEQUENCE [LARGE SCALE GENOMIC DNA]</scope>
    <source>
        <strain evidence="3">P4B,CCM 7963,CECT 7998,DSM 25260,IBRC-M 10614,KCTC 13821</strain>
    </source>
</reference>
<dbReference type="Proteomes" id="UP000199017">
    <property type="component" value="Unassembled WGS sequence"/>
</dbReference>
<evidence type="ECO:0000313" key="2">
    <source>
        <dbReference type="EMBL" id="SDH74127.1"/>
    </source>
</evidence>
<dbReference type="InterPro" id="IPR025618">
    <property type="entry name" value="YtpI"/>
</dbReference>
<proteinExistence type="predicted"/>
<feature type="transmembrane region" description="Helical" evidence="1">
    <location>
        <begin position="41"/>
        <end position="58"/>
    </location>
</feature>
<organism evidence="2 3">
    <name type="scientific">Alteribacillus bidgolensis</name>
    <dbReference type="NCBI Taxonomy" id="930129"/>
    <lineage>
        <taxon>Bacteria</taxon>
        <taxon>Bacillati</taxon>
        <taxon>Bacillota</taxon>
        <taxon>Bacilli</taxon>
        <taxon>Bacillales</taxon>
        <taxon>Bacillaceae</taxon>
        <taxon>Alteribacillus</taxon>
    </lineage>
</organism>
<evidence type="ECO:0000256" key="1">
    <source>
        <dbReference type="SAM" id="Phobius"/>
    </source>
</evidence>
<keyword evidence="1" id="KW-1133">Transmembrane helix</keyword>
<feature type="transmembrane region" description="Helical" evidence="1">
    <location>
        <begin position="64"/>
        <end position="85"/>
    </location>
</feature>
<protein>
    <submittedName>
        <fullName evidence="2">YtpI-like protein</fullName>
    </submittedName>
</protein>